<dbReference type="GO" id="GO:0006302">
    <property type="term" value="P:double-strand break repair"/>
    <property type="evidence" value="ECO:0007669"/>
    <property type="project" value="TreeGrafter"/>
</dbReference>
<evidence type="ECO:0000259" key="1">
    <source>
        <dbReference type="Pfam" id="PF13304"/>
    </source>
</evidence>
<dbReference type="InterPro" id="IPR003959">
    <property type="entry name" value="ATPase_AAA_core"/>
</dbReference>
<dbReference type="PANTHER" id="PTHR32182:SF22">
    <property type="entry name" value="ATP-DEPENDENT ENDONUCLEASE, OLD FAMILY-RELATED"/>
    <property type="match status" value="1"/>
</dbReference>
<dbReference type="CDD" id="cd00267">
    <property type="entry name" value="ABC_ATPase"/>
    <property type="match status" value="1"/>
</dbReference>
<dbReference type="PANTHER" id="PTHR32182">
    <property type="entry name" value="DNA REPLICATION AND REPAIR PROTEIN RECF"/>
    <property type="match status" value="1"/>
</dbReference>
<proteinExistence type="predicted"/>
<reference evidence="2 3" key="1">
    <citation type="submission" date="2013-06" db="EMBL/GenBank/DDBJ databases">
        <authorList>
            <person name="Weinstock G."/>
            <person name="Sodergren E."/>
            <person name="Lobos E.A."/>
            <person name="Fulton L."/>
            <person name="Fulton R."/>
            <person name="Courtney L."/>
            <person name="Fronick C."/>
            <person name="O'Laughlin M."/>
            <person name="Godfrey J."/>
            <person name="Wilson R.M."/>
            <person name="Miner T."/>
            <person name="Farmer C."/>
            <person name="Delehaunty K."/>
            <person name="Cordes M."/>
            <person name="Minx P."/>
            <person name="Tomlinson C."/>
            <person name="Chen J."/>
            <person name="Wollam A."/>
            <person name="Pepin K.H."/>
            <person name="Bhonagiri V."/>
            <person name="Zhang X."/>
            <person name="Warren W."/>
            <person name="Mitreva M."/>
            <person name="Mardis E.R."/>
            <person name="Wilson R.K."/>
        </authorList>
    </citation>
    <scope>NUCLEOTIDE SEQUENCE [LARGE SCALE GENOMIC DNA]</scope>
    <source>
        <strain evidence="2 3">F0570</strain>
    </source>
</reference>
<organism evidence="2 3">
    <name type="scientific">Porphyromonas gingivalis F0570</name>
    <dbReference type="NCBI Taxonomy" id="1227271"/>
    <lineage>
        <taxon>Bacteria</taxon>
        <taxon>Pseudomonadati</taxon>
        <taxon>Bacteroidota</taxon>
        <taxon>Bacteroidia</taxon>
        <taxon>Bacteroidales</taxon>
        <taxon>Porphyromonadaceae</taxon>
        <taxon>Porphyromonas</taxon>
    </lineage>
</organism>
<dbReference type="PIRSF" id="PIRSF029347">
    <property type="entry name" value="RecF"/>
    <property type="match status" value="1"/>
</dbReference>
<dbReference type="HOGENOM" id="CLU_035814_1_1_10"/>
<sequence>MYQNKKISIKLMIQRIDITGYKSIKDQSIKLSPINVLIGGNGIGKSNFISAFSLINSLYEQRLQSYIIERGGADTFLYMGRKMTDRIKLDIYFGERNQEAINRFIASLKIAENRLYVESLSTAFNNGIWHEREYERDVDESSFKHYNWGQAYFVNELIQALKIYHFHDTGNQSPMKALCRVDDNHSLRRDGANIAAFLYYLQQKHPKHFYRIERTVCSVAPFFEGFNLMPNRLNESTIQLEWKQKGAEDVYFNAYQLSDGTLRFICLATLLLQPEPPRSIIIDEPELGLHPMAINKLAALIKSVSLQSQVIITTQSVTLVDNFAPEDIIVVDQSHYATTFRRMSTEELTAWLEDYSLGEIWEKNIIGGQPWAK</sequence>
<protein>
    <submittedName>
        <fullName evidence="2">RecF/RecN/SMC protein</fullName>
    </submittedName>
</protein>
<comment type="caution">
    <text evidence="2">The sequence shown here is derived from an EMBL/GenBank/DDBJ whole genome shotgun (WGS) entry which is preliminary data.</text>
</comment>
<dbReference type="AlphaFoldDB" id="A0A0E2LPG8"/>
<dbReference type="EMBL" id="AWUW01000106">
    <property type="protein sequence ID" value="ERJ65300.1"/>
    <property type="molecule type" value="Genomic_DNA"/>
</dbReference>
<gene>
    <name evidence="2" type="ORF">HMPREF1555_01440</name>
</gene>
<evidence type="ECO:0000313" key="3">
    <source>
        <dbReference type="Proteomes" id="UP000016630"/>
    </source>
</evidence>
<dbReference type="SUPFAM" id="SSF52540">
    <property type="entry name" value="P-loop containing nucleoside triphosphate hydrolases"/>
    <property type="match status" value="1"/>
</dbReference>
<dbReference type="PATRIC" id="fig|1227271.3.peg.1265"/>
<accession>A0A0E2LPG8</accession>
<feature type="domain" description="ATPase AAA-type core" evidence="1">
    <location>
        <begin position="34"/>
        <end position="321"/>
    </location>
</feature>
<dbReference type="InterPro" id="IPR027417">
    <property type="entry name" value="P-loop_NTPase"/>
</dbReference>
<evidence type="ECO:0000313" key="2">
    <source>
        <dbReference type="EMBL" id="ERJ65300.1"/>
    </source>
</evidence>
<dbReference type="Gene3D" id="3.40.50.300">
    <property type="entry name" value="P-loop containing nucleotide triphosphate hydrolases"/>
    <property type="match status" value="1"/>
</dbReference>
<dbReference type="InterPro" id="IPR014555">
    <property type="entry name" value="RecF-like"/>
</dbReference>
<dbReference type="GO" id="GO:0000731">
    <property type="term" value="P:DNA synthesis involved in DNA repair"/>
    <property type="evidence" value="ECO:0007669"/>
    <property type="project" value="TreeGrafter"/>
</dbReference>
<name>A0A0E2LPG8_PORGN</name>
<dbReference type="GO" id="GO:0005524">
    <property type="term" value="F:ATP binding"/>
    <property type="evidence" value="ECO:0007669"/>
    <property type="project" value="InterPro"/>
</dbReference>
<dbReference type="Pfam" id="PF13304">
    <property type="entry name" value="AAA_21"/>
    <property type="match status" value="1"/>
</dbReference>
<dbReference type="GO" id="GO:0016887">
    <property type="term" value="F:ATP hydrolysis activity"/>
    <property type="evidence" value="ECO:0007669"/>
    <property type="project" value="InterPro"/>
</dbReference>
<dbReference type="Proteomes" id="UP000016630">
    <property type="component" value="Unassembled WGS sequence"/>
</dbReference>